<keyword evidence="5" id="KW-0560">Oxidoreductase</keyword>
<dbReference type="GO" id="GO:0010181">
    <property type="term" value="F:FMN binding"/>
    <property type="evidence" value="ECO:0007669"/>
    <property type="project" value="InterPro"/>
</dbReference>
<evidence type="ECO:0000313" key="7">
    <source>
        <dbReference type="EMBL" id="QKR00243.1"/>
    </source>
</evidence>
<evidence type="ECO:0000256" key="5">
    <source>
        <dbReference type="ARBA" id="ARBA00023002"/>
    </source>
</evidence>
<dbReference type="AlphaFoldDB" id="A0A6N0NWI7"/>
<dbReference type="GO" id="GO:0050661">
    <property type="term" value="F:NADP binding"/>
    <property type="evidence" value="ECO:0007669"/>
    <property type="project" value="InterPro"/>
</dbReference>
<gene>
    <name evidence="7" type="ORF">GWK48_07520</name>
</gene>
<evidence type="ECO:0000256" key="1">
    <source>
        <dbReference type="ARBA" id="ARBA00001917"/>
    </source>
</evidence>
<keyword evidence="2" id="KW-0285">Flavoprotein</keyword>
<evidence type="ECO:0000256" key="4">
    <source>
        <dbReference type="ARBA" id="ARBA00022857"/>
    </source>
</evidence>
<dbReference type="Gene3D" id="3.40.50.720">
    <property type="entry name" value="NAD(P)-binding Rossmann-like Domain"/>
    <property type="match status" value="1"/>
</dbReference>
<dbReference type="SUPFAM" id="SSF51395">
    <property type="entry name" value="FMN-linked oxidoreductases"/>
    <property type="match status" value="1"/>
</dbReference>
<dbReference type="SUPFAM" id="SSF51971">
    <property type="entry name" value="Nucleotide-binding domain"/>
    <property type="match status" value="1"/>
</dbReference>
<dbReference type="PANTHER" id="PTHR43303">
    <property type="entry name" value="NADPH DEHYDROGENASE C23G7.10C-RELATED"/>
    <property type="match status" value="1"/>
</dbReference>
<evidence type="ECO:0000313" key="8">
    <source>
        <dbReference type="Proteomes" id="UP000509301"/>
    </source>
</evidence>
<feature type="domain" description="NADH:flavin oxidoreductase/NADH oxidase N-terminal" evidence="6">
    <location>
        <begin position="2"/>
        <end position="313"/>
    </location>
</feature>
<organism evidence="7 8">
    <name type="scientific">Metallosphaera tengchongensis</name>
    <dbReference type="NCBI Taxonomy" id="1532350"/>
    <lineage>
        <taxon>Archaea</taxon>
        <taxon>Thermoproteota</taxon>
        <taxon>Thermoprotei</taxon>
        <taxon>Sulfolobales</taxon>
        <taxon>Sulfolobaceae</taxon>
        <taxon>Metallosphaera</taxon>
    </lineage>
</organism>
<dbReference type="EMBL" id="CP049074">
    <property type="protein sequence ID" value="QKR00243.1"/>
    <property type="molecule type" value="Genomic_DNA"/>
</dbReference>
<protein>
    <submittedName>
        <fullName evidence="7">NAD-binding protein</fullName>
    </submittedName>
</protein>
<dbReference type="InterPro" id="IPR044152">
    <property type="entry name" value="YqjM-like"/>
</dbReference>
<reference evidence="7 8" key="1">
    <citation type="submission" date="2020-02" db="EMBL/GenBank/DDBJ databases">
        <title>Comparative genome analysis reveals the metabolism and evolution of the thermophilic archaeal genus Metallosphaera.</title>
        <authorList>
            <person name="Jiang C."/>
        </authorList>
    </citation>
    <scope>NUCLEOTIDE SEQUENCE [LARGE SCALE GENOMIC DNA]</scope>
    <source>
        <strain evidence="7 8">Ric-A</strain>
    </source>
</reference>
<dbReference type="InterPro" id="IPR013785">
    <property type="entry name" value="Aldolase_TIM"/>
</dbReference>
<dbReference type="PANTHER" id="PTHR43303:SF4">
    <property type="entry name" value="NADPH DEHYDROGENASE C23G7.10C-RELATED"/>
    <property type="match status" value="1"/>
</dbReference>
<keyword evidence="3" id="KW-0288">FMN</keyword>
<dbReference type="Pfam" id="PF13450">
    <property type="entry name" value="NAD_binding_8"/>
    <property type="match status" value="1"/>
</dbReference>
<keyword evidence="4" id="KW-0521">NADP</keyword>
<sequence>MKLLEPFQIKDVEIRNRVVMSPMISNLATPQGYPTDEHIAYLSRRTSSAGLIITEYTYVNKRDARGSPNEMGLYDDELLPKFSRLTDAIHGRGSKIFVQLVHVGRKTRSNLIWGNSPIAPSPIPILDPVKEMTQDDINRVINDFARASERAERAGFDGIEIHGAHGYLVAQFLSPATNKRKDKYSDGVAFLEELLTEVRRNVSIPVGLRISVTEFDDEGLNPELVSKIVGRVQNKLDYVHLSAGRDGPLGASMPMYWRRPAFLEYAKQFKRPSIPVMLAGSIITLKEAEEALEVADAVVLGRQLLADPDWLPRSVRGEPVRFCIRCNQSCRGFASREVRCDINPELGWEVLPLRPGSGRVTVVGGGLMGLEASRVLAIRGFRVTLLEQEDKLGGQLNWIKDPWKKEFLSLLEYYERELSRLKVEIRLGEKGSRNEGIWAVPDSTQPRFQSMSGKEILIDSNLFAYHDYAFAWSESNKVAITERSLRGLDRTRKHLLQEAYKERGIQVVEDGRGQVEIRDFRRTQPTIGMAVARGYFMALDYSP</sequence>
<evidence type="ECO:0000256" key="2">
    <source>
        <dbReference type="ARBA" id="ARBA00022630"/>
    </source>
</evidence>
<dbReference type="KEGG" id="mten:GWK48_07520"/>
<dbReference type="Gene3D" id="3.20.20.70">
    <property type="entry name" value="Aldolase class I"/>
    <property type="match status" value="1"/>
</dbReference>
<dbReference type="GO" id="GO:0003959">
    <property type="term" value="F:NADPH dehydrogenase activity"/>
    <property type="evidence" value="ECO:0007669"/>
    <property type="project" value="InterPro"/>
</dbReference>
<dbReference type="CDD" id="cd02803">
    <property type="entry name" value="OYE_like_FMN_family"/>
    <property type="match status" value="1"/>
</dbReference>
<name>A0A6N0NWI7_9CREN</name>
<dbReference type="InterPro" id="IPR001155">
    <property type="entry name" value="OxRdtase_FMN_N"/>
</dbReference>
<evidence type="ECO:0000256" key="3">
    <source>
        <dbReference type="ARBA" id="ARBA00022643"/>
    </source>
</evidence>
<evidence type="ECO:0000259" key="6">
    <source>
        <dbReference type="Pfam" id="PF00724"/>
    </source>
</evidence>
<proteinExistence type="predicted"/>
<comment type="cofactor">
    <cofactor evidence="1">
        <name>FMN</name>
        <dbReference type="ChEBI" id="CHEBI:58210"/>
    </cofactor>
</comment>
<accession>A0A6N0NWI7</accession>
<keyword evidence="8" id="KW-1185">Reference proteome</keyword>
<dbReference type="Pfam" id="PF00724">
    <property type="entry name" value="Oxidored_FMN"/>
    <property type="match status" value="1"/>
</dbReference>
<dbReference type="Proteomes" id="UP000509301">
    <property type="component" value="Chromosome"/>
</dbReference>